<dbReference type="PANTHER" id="PTHR31077">
    <property type="entry name" value="U4/U6.U5 SMALL NUCLEAR RIBONUCLEOPROTEIN 27 KDA PROTEIN"/>
    <property type="match status" value="1"/>
</dbReference>
<comment type="similarity">
    <text evidence="3">Belongs to the SNUT3 family.</text>
</comment>
<feature type="domain" description="U4/U6.U5 small nuclear ribonucleoprotein 27kDa protein" evidence="9">
    <location>
        <begin position="258"/>
        <end position="309"/>
    </location>
</feature>
<dbReference type="InterPro" id="IPR013957">
    <property type="entry name" value="SNRNP27"/>
</dbReference>
<evidence type="ECO:0000256" key="4">
    <source>
        <dbReference type="ARBA" id="ARBA00011825"/>
    </source>
</evidence>
<comment type="function">
    <text evidence="1">May play a role in mRNA splicing.</text>
</comment>
<evidence type="ECO:0000259" key="9">
    <source>
        <dbReference type="Pfam" id="PF08648"/>
    </source>
</evidence>
<dbReference type="PANTHER" id="PTHR31077:SF1">
    <property type="entry name" value="U4_U6.U5 SMALL NUCLEAR RIBONUCLEOPROTEIN 27 KDA PROTEIN"/>
    <property type="match status" value="1"/>
</dbReference>
<evidence type="ECO:0000313" key="10">
    <source>
        <dbReference type="EMBL" id="KAK5627431.1"/>
    </source>
</evidence>
<dbReference type="Pfam" id="PF08648">
    <property type="entry name" value="SNRNP27"/>
    <property type="match status" value="1"/>
</dbReference>
<organism evidence="10 11">
    <name type="scientific">Xylaria bambusicola</name>
    <dbReference type="NCBI Taxonomy" id="326684"/>
    <lineage>
        <taxon>Eukaryota</taxon>
        <taxon>Fungi</taxon>
        <taxon>Dikarya</taxon>
        <taxon>Ascomycota</taxon>
        <taxon>Pezizomycotina</taxon>
        <taxon>Sordariomycetes</taxon>
        <taxon>Xylariomycetidae</taxon>
        <taxon>Xylariales</taxon>
        <taxon>Xylariaceae</taxon>
        <taxon>Xylaria</taxon>
    </lineage>
</organism>
<feature type="compositionally biased region" description="Basic and acidic residues" evidence="8">
    <location>
        <begin position="74"/>
        <end position="137"/>
    </location>
</feature>
<keyword evidence="7" id="KW-0539">Nucleus</keyword>
<comment type="subcellular location">
    <subcellularLocation>
        <location evidence="2">Nucleus</location>
    </subcellularLocation>
</comment>
<keyword evidence="6" id="KW-0508">mRNA splicing</keyword>
<comment type="caution">
    <text evidence="10">The sequence shown here is derived from an EMBL/GenBank/DDBJ whole genome shotgun (WGS) entry which is preliminary data.</text>
</comment>
<evidence type="ECO:0000256" key="5">
    <source>
        <dbReference type="ARBA" id="ARBA00022664"/>
    </source>
</evidence>
<feature type="compositionally biased region" description="Basic and acidic residues" evidence="8">
    <location>
        <begin position="1"/>
        <end position="47"/>
    </location>
</feature>
<accession>A0AAN7ULB8</accession>
<dbReference type="EMBL" id="JAWHQM010000005">
    <property type="protein sequence ID" value="KAK5627431.1"/>
    <property type="molecule type" value="Genomic_DNA"/>
</dbReference>
<evidence type="ECO:0000256" key="1">
    <source>
        <dbReference type="ARBA" id="ARBA00003632"/>
    </source>
</evidence>
<evidence type="ECO:0000256" key="8">
    <source>
        <dbReference type="SAM" id="MobiDB-lite"/>
    </source>
</evidence>
<evidence type="ECO:0000313" key="11">
    <source>
        <dbReference type="Proteomes" id="UP001305414"/>
    </source>
</evidence>
<dbReference type="Proteomes" id="UP001305414">
    <property type="component" value="Unassembled WGS sequence"/>
</dbReference>
<feature type="compositionally biased region" description="Basic and acidic residues" evidence="8">
    <location>
        <begin position="214"/>
        <end position="238"/>
    </location>
</feature>
<evidence type="ECO:0000256" key="3">
    <source>
        <dbReference type="ARBA" id="ARBA00008218"/>
    </source>
</evidence>
<protein>
    <recommendedName>
        <fullName evidence="9">U4/U6.U5 small nuclear ribonucleoprotein 27kDa protein domain-containing protein</fullName>
    </recommendedName>
</protein>
<comment type="subunit">
    <text evidence="4">Part of a tri-snRNP complex.</text>
</comment>
<reference evidence="10 11" key="1">
    <citation type="submission" date="2023-10" db="EMBL/GenBank/DDBJ databases">
        <title>Draft genome sequence of Xylaria bambusicola isolate GMP-LS, the root and basal stem rot pathogen of sugarcane in Indonesia.</title>
        <authorList>
            <person name="Selvaraj P."/>
            <person name="Muralishankar V."/>
            <person name="Muruganantham S."/>
            <person name="Sp S."/>
            <person name="Haryani S."/>
            <person name="Lau K.J.X."/>
            <person name="Naqvi N.I."/>
        </authorList>
    </citation>
    <scope>NUCLEOTIDE SEQUENCE [LARGE SCALE GENOMIC DNA]</scope>
    <source>
        <strain evidence="10">GMP-LS</strain>
    </source>
</reference>
<feature type="region of interest" description="Disordered" evidence="8">
    <location>
        <begin position="1"/>
        <end position="250"/>
    </location>
</feature>
<feature type="compositionally biased region" description="Basic residues" evidence="8">
    <location>
        <begin position="48"/>
        <end position="57"/>
    </location>
</feature>
<keyword evidence="5" id="KW-0507">mRNA processing</keyword>
<evidence type="ECO:0000256" key="2">
    <source>
        <dbReference type="ARBA" id="ARBA00004123"/>
    </source>
</evidence>
<feature type="compositionally biased region" description="Acidic residues" evidence="8">
    <location>
        <begin position="239"/>
        <end position="250"/>
    </location>
</feature>
<evidence type="ECO:0000256" key="6">
    <source>
        <dbReference type="ARBA" id="ARBA00023187"/>
    </source>
</evidence>
<dbReference type="GO" id="GO:0006397">
    <property type="term" value="P:mRNA processing"/>
    <property type="evidence" value="ECO:0007669"/>
    <property type="project" value="UniProtKB-KW"/>
</dbReference>
<keyword evidence="11" id="KW-1185">Reference proteome</keyword>
<proteinExistence type="inferred from homology"/>
<dbReference type="GO" id="GO:0071011">
    <property type="term" value="C:precatalytic spliceosome"/>
    <property type="evidence" value="ECO:0007669"/>
    <property type="project" value="TreeGrafter"/>
</dbReference>
<dbReference type="AlphaFoldDB" id="A0AAN7ULB8"/>
<gene>
    <name evidence="10" type="ORF">RRF57_003146</name>
</gene>
<dbReference type="GO" id="GO:0008380">
    <property type="term" value="P:RNA splicing"/>
    <property type="evidence" value="ECO:0007669"/>
    <property type="project" value="UniProtKB-KW"/>
</dbReference>
<name>A0AAN7ULB8_9PEZI</name>
<sequence>MADHPRRGRNRPDSRAMWDESDRQNSYDRGTRDRRDNRDRYRDSRPRSRDRRYRSRSRSPVGERRERHRSRSRDRRDRDRNYSRERRRGHESTRDKIDGRHSERDRESGRDKDREKERERERDGRRRDDDRDDRGTTRDVYTSMILLVSNLSKGPGRRGNPRRSISPRSPLGKVRRAAHDSPLPTRSKNRDGDSGHSSAGGDVDEVNRSQKGNLGRDNREDTAEDDERRGRRPNRDIESGEDAMEEDDDIAVEDDGMSAMQAMMGFGGFGTTKGQKVAGNNAGAVYKAKKTEYRQYMNRVGGFNRPLSPGR</sequence>
<evidence type="ECO:0000256" key="7">
    <source>
        <dbReference type="ARBA" id="ARBA00023242"/>
    </source>
</evidence>